<keyword evidence="2" id="KW-1185">Reference proteome</keyword>
<proteinExistence type="predicted"/>
<evidence type="ECO:0000313" key="1">
    <source>
        <dbReference type="EMBL" id="KAL2782358.1"/>
    </source>
</evidence>
<reference evidence="1 2" key="1">
    <citation type="submission" date="2024-07" db="EMBL/GenBank/DDBJ databases">
        <title>Section-level genome sequencing and comparative genomics of Aspergillus sections Usti and Cavernicolus.</title>
        <authorList>
            <consortium name="Lawrence Berkeley National Laboratory"/>
            <person name="Nybo J.L."/>
            <person name="Vesth T.C."/>
            <person name="Theobald S."/>
            <person name="Frisvad J.C."/>
            <person name="Larsen T.O."/>
            <person name="Kjaerboelling I."/>
            <person name="Rothschild-Mancinelli K."/>
            <person name="Lyhne E.K."/>
            <person name="Kogle M.E."/>
            <person name="Barry K."/>
            <person name="Clum A."/>
            <person name="Na H."/>
            <person name="Ledsgaard L."/>
            <person name="Lin J."/>
            <person name="Lipzen A."/>
            <person name="Kuo A."/>
            <person name="Riley R."/>
            <person name="Mondo S."/>
            <person name="Labutti K."/>
            <person name="Haridas S."/>
            <person name="Pangalinan J."/>
            <person name="Salamov A.A."/>
            <person name="Simmons B.A."/>
            <person name="Magnuson J.K."/>
            <person name="Chen J."/>
            <person name="Drula E."/>
            <person name="Henrissat B."/>
            <person name="Wiebenga A."/>
            <person name="Lubbers R.J."/>
            <person name="Gomes A.C."/>
            <person name="Makela M.R."/>
            <person name="Stajich J."/>
            <person name="Grigoriev I.V."/>
            <person name="Mortensen U.H."/>
            <person name="De Vries R.P."/>
            <person name="Baker S.E."/>
            <person name="Andersen M.R."/>
        </authorList>
    </citation>
    <scope>NUCLEOTIDE SEQUENCE [LARGE SCALE GENOMIC DNA]</scope>
    <source>
        <strain evidence="1 2">CBS 209.92</strain>
    </source>
</reference>
<comment type="caution">
    <text evidence="1">The sequence shown here is derived from an EMBL/GenBank/DDBJ whole genome shotgun (WGS) entry which is preliminary data.</text>
</comment>
<evidence type="ECO:0000313" key="2">
    <source>
        <dbReference type="Proteomes" id="UP001610563"/>
    </source>
</evidence>
<accession>A0ABR4FGI6</accession>
<protein>
    <submittedName>
        <fullName evidence="1">Uncharacterized protein</fullName>
    </submittedName>
</protein>
<organism evidence="1 2">
    <name type="scientific">Aspergillus keveii</name>
    <dbReference type="NCBI Taxonomy" id="714993"/>
    <lineage>
        <taxon>Eukaryota</taxon>
        <taxon>Fungi</taxon>
        <taxon>Dikarya</taxon>
        <taxon>Ascomycota</taxon>
        <taxon>Pezizomycotina</taxon>
        <taxon>Eurotiomycetes</taxon>
        <taxon>Eurotiomycetidae</taxon>
        <taxon>Eurotiales</taxon>
        <taxon>Aspergillaceae</taxon>
        <taxon>Aspergillus</taxon>
        <taxon>Aspergillus subgen. Nidulantes</taxon>
    </lineage>
</organism>
<name>A0ABR4FGI6_9EURO</name>
<gene>
    <name evidence="1" type="ORF">BJX66DRAFT_320928</name>
</gene>
<dbReference type="EMBL" id="JBFTWV010000495">
    <property type="protein sequence ID" value="KAL2782358.1"/>
    <property type="molecule type" value="Genomic_DNA"/>
</dbReference>
<sequence>MSQPVKHLCKLRDKFSTSESVKSGHRTCTLYSDFNLPAKVTLQFDLKSHNNTAINASEITANGNNPHMGGLVPHAYKDVNLNTTIDPDAVSGPVWSIADGKIQC</sequence>
<dbReference type="Proteomes" id="UP001610563">
    <property type="component" value="Unassembled WGS sequence"/>
</dbReference>